<keyword evidence="2" id="KW-1185">Reference proteome</keyword>
<gene>
    <name evidence="1" type="ORF">PR048_028823</name>
</gene>
<proteinExistence type="predicted"/>
<protein>
    <submittedName>
        <fullName evidence="1">Uncharacterized protein</fullName>
    </submittedName>
</protein>
<accession>A0ABQ9GBM0</accession>
<dbReference type="EMBL" id="JARBHB010000013">
    <property type="protein sequence ID" value="KAJ8869814.1"/>
    <property type="molecule type" value="Genomic_DNA"/>
</dbReference>
<evidence type="ECO:0000313" key="1">
    <source>
        <dbReference type="EMBL" id="KAJ8869814.1"/>
    </source>
</evidence>
<dbReference type="Proteomes" id="UP001159363">
    <property type="component" value="Chromosome 12"/>
</dbReference>
<organism evidence="1 2">
    <name type="scientific">Dryococelus australis</name>
    <dbReference type="NCBI Taxonomy" id="614101"/>
    <lineage>
        <taxon>Eukaryota</taxon>
        <taxon>Metazoa</taxon>
        <taxon>Ecdysozoa</taxon>
        <taxon>Arthropoda</taxon>
        <taxon>Hexapoda</taxon>
        <taxon>Insecta</taxon>
        <taxon>Pterygota</taxon>
        <taxon>Neoptera</taxon>
        <taxon>Polyneoptera</taxon>
        <taxon>Phasmatodea</taxon>
        <taxon>Verophasmatodea</taxon>
        <taxon>Anareolatae</taxon>
        <taxon>Phasmatidae</taxon>
        <taxon>Eurycanthinae</taxon>
        <taxon>Dryococelus</taxon>
    </lineage>
</organism>
<reference evidence="1 2" key="1">
    <citation type="submission" date="2023-02" db="EMBL/GenBank/DDBJ databases">
        <title>LHISI_Scaffold_Assembly.</title>
        <authorList>
            <person name="Stuart O.P."/>
            <person name="Cleave R."/>
            <person name="Magrath M.J.L."/>
            <person name="Mikheyev A.S."/>
        </authorList>
    </citation>
    <scope>NUCLEOTIDE SEQUENCE [LARGE SCALE GENOMIC DNA]</scope>
    <source>
        <strain evidence="1">Daus_M_001</strain>
        <tissue evidence="1">Leg muscle</tissue>
    </source>
</reference>
<sequence length="260" mass="28327">MRVKRGECGAASECEYERGGRSLRGPADQWHSLARFPRAKIRDPANCGMSAIYNFLLALQVTCGYELMDSFFSPAAETFMPSVVPMGITERSRNRTIIVLVPAKSSRTANESEPLPSWRKLMGASVAPSVCPSSRQTWNADREFIELTIEIIYVTVTHYSCYSSGLETSPLRDAVGLLASHQGELGSILGRVTPGFSHMGIVPDDAAGRRVLLGDPPFLPPFHSGVSPYSPQSPSSTLKNSMLRGAKSLHSLTHVPTDMK</sequence>
<evidence type="ECO:0000313" key="2">
    <source>
        <dbReference type="Proteomes" id="UP001159363"/>
    </source>
</evidence>
<comment type="caution">
    <text evidence="1">The sequence shown here is derived from an EMBL/GenBank/DDBJ whole genome shotgun (WGS) entry which is preliminary data.</text>
</comment>
<name>A0ABQ9GBM0_9NEOP</name>